<evidence type="ECO:0000256" key="10">
    <source>
        <dbReference type="ARBA" id="ARBA00022840"/>
    </source>
</evidence>
<dbReference type="Gene3D" id="1.20.120.960">
    <property type="entry name" value="Histidine kinase NarX, sensor domain"/>
    <property type="match status" value="1"/>
</dbReference>
<evidence type="ECO:0000256" key="16">
    <source>
        <dbReference type="SAM" id="Phobius"/>
    </source>
</evidence>
<evidence type="ECO:0000256" key="2">
    <source>
        <dbReference type="ARBA" id="ARBA00004429"/>
    </source>
</evidence>
<keyword evidence="13 14" id="KW-0472">Membrane</keyword>
<comment type="subcellular location">
    <subcellularLocation>
        <location evidence="2">Cell inner membrane</location>
        <topology evidence="2">Multi-pass membrane protein</topology>
    </subcellularLocation>
</comment>
<evidence type="ECO:0000256" key="5">
    <source>
        <dbReference type="ARBA" id="ARBA00022553"/>
    </source>
</evidence>
<evidence type="ECO:0000259" key="18">
    <source>
        <dbReference type="PROSITE" id="PS50885"/>
    </source>
</evidence>
<evidence type="ECO:0000256" key="15">
    <source>
        <dbReference type="SAM" id="Coils"/>
    </source>
</evidence>
<proteinExistence type="predicted"/>
<keyword evidence="5" id="KW-0597">Phosphoprotein</keyword>
<dbReference type="InterPro" id="IPR029095">
    <property type="entry name" value="NarX-like_N"/>
</dbReference>
<reference evidence="19" key="1">
    <citation type="submission" date="2021-11" db="EMBL/GenBank/DDBJ databases">
        <title>Halomonas sp., isolated from a coastal aquaculture zone in Dongshan Bay.</title>
        <authorList>
            <person name="Lin W."/>
        </authorList>
    </citation>
    <scope>NUCLEOTIDE SEQUENCE</scope>
    <source>
        <strain evidence="19">Yzlin-01</strain>
    </source>
</reference>
<dbReference type="CDD" id="cd19408">
    <property type="entry name" value="NarX_NarQ_sensor"/>
    <property type="match status" value="1"/>
</dbReference>
<dbReference type="Gene3D" id="1.10.8.500">
    <property type="entry name" value="HAMP domain in histidine kinase"/>
    <property type="match status" value="1"/>
</dbReference>
<keyword evidence="10 14" id="KW-0067">ATP-binding</keyword>
<dbReference type="Pfam" id="PF02518">
    <property type="entry name" value="HATPase_c"/>
    <property type="match status" value="1"/>
</dbReference>
<dbReference type="InterPro" id="IPR003660">
    <property type="entry name" value="HAMP_dom"/>
</dbReference>
<keyword evidence="12 14" id="KW-0902">Two-component regulatory system</keyword>
<feature type="transmembrane region" description="Helical" evidence="16">
    <location>
        <begin position="12"/>
        <end position="33"/>
    </location>
</feature>
<evidence type="ECO:0000256" key="1">
    <source>
        <dbReference type="ARBA" id="ARBA00000085"/>
    </source>
</evidence>
<comment type="catalytic activity">
    <reaction evidence="1 14">
        <text>ATP + protein L-histidine = ADP + protein N-phospho-L-histidine.</text>
        <dbReference type="EC" id="2.7.13.3"/>
    </reaction>
</comment>
<dbReference type="SMART" id="SM00304">
    <property type="entry name" value="HAMP"/>
    <property type="match status" value="1"/>
</dbReference>
<evidence type="ECO:0000313" key="20">
    <source>
        <dbReference type="Proteomes" id="UP001165542"/>
    </source>
</evidence>
<dbReference type="Gene3D" id="3.30.565.10">
    <property type="entry name" value="Histidine kinase-like ATPase, C-terminal domain"/>
    <property type="match status" value="1"/>
</dbReference>
<evidence type="ECO:0000256" key="6">
    <source>
        <dbReference type="ARBA" id="ARBA00022679"/>
    </source>
</evidence>
<dbReference type="CDD" id="cd06225">
    <property type="entry name" value="HAMP"/>
    <property type="match status" value="1"/>
</dbReference>
<evidence type="ECO:0000256" key="12">
    <source>
        <dbReference type="ARBA" id="ARBA00023012"/>
    </source>
</evidence>
<dbReference type="InterPro" id="IPR005467">
    <property type="entry name" value="His_kinase_dom"/>
</dbReference>
<keyword evidence="4 14" id="KW-0997">Cell inner membrane</keyword>
<dbReference type="SMART" id="SM00387">
    <property type="entry name" value="HATPase_c"/>
    <property type="match status" value="1"/>
</dbReference>
<dbReference type="EC" id="2.7.13.3" evidence="14"/>
<keyword evidence="8 14" id="KW-0547">Nucleotide-binding</keyword>
<evidence type="ECO:0000256" key="9">
    <source>
        <dbReference type="ARBA" id="ARBA00022777"/>
    </source>
</evidence>
<evidence type="ECO:0000256" key="4">
    <source>
        <dbReference type="ARBA" id="ARBA00022519"/>
    </source>
</evidence>
<dbReference type="Gene3D" id="1.20.5.1930">
    <property type="match status" value="1"/>
</dbReference>
<keyword evidence="6 14" id="KW-0808">Transferase</keyword>
<keyword evidence="9 14" id="KW-0418">Kinase</keyword>
<accession>A0ABT2EFW3</accession>
<evidence type="ECO:0000256" key="8">
    <source>
        <dbReference type="ARBA" id="ARBA00022741"/>
    </source>
</evidence>
<feature type="domain" description="HAMP" evidence="18">
    <location>
        <begin position="190"/>
        <end position="242"/>
    </location>
</feature>
<name>A0ABT2EFW3_9GAMM</name>
<comment type="caution">
    <text evidence="19">The sequence shown here is derived from an EMBL/GenBank/DDBJ whole genome shotgun (WGS) entry which is preliminary data.</text>
</comment>
<dbReference type="PANTHER" id="PTHR24421">
    <property type="entry name" value="NITRATE/NITRITE SENSOR PROTEIN NARX-RELATED"/>
    <property type="match status" value="1"/>
</dbReference>
<feature type="transmembrane region" description="Helical" evidence="16">
    <location>
        <begin position="165"/>
        <end position="186"/>
    </location>
</feature>
<keyword evidence="7 16" id="KW-0812">Transmembrane</keyword>
<dbReference type="InterPro" id="IPR036890">
    <property type="entry name" value="HATPase_C_sf"/>
</dbReference>
<dbReference type="Pfam" id="PF00672">
    <property type="entry name" value="HAMP"/>
    <property type="match status" value="1"/>
</dbReference>
<keyword evidence="15" id="KW-0175">Coiled coil</keyword>
<dbReference type="PROSITE" id="PS50109">
    <property type="entry name" value="HIS_KIN"/>
    <property type="match status" value="1"/>
</dbReference>
<gene>
    <name evidence="19" type="ORF">LLY24_14180</name>
</gene>
<dbReference type="SUPFAM" id="SSF158472">
    <property type="entry name" value="HAMP domain-like"/>
    <property type="match status" value="1"/>
</dbReference>
<dbReference type="CDD" id="cd16917">
    <property type="entry name" value="HATPase_UhpB-NarQ-NarX-like"/>
    <property type="match status" value="1"/>
</dbReference>
<evidence type="ECO:0000313" key="19">
    <source>
        <dbReference type="EMBL" id="MCS2610465.1"/>
    </source>
</evidence>
<dbReference type="InterPro" id="IPR042295">
    <property type="entry name" value="NarX-like_N_sf"/>
</dbReference>
<evidence type="ECO:0000256" key="3">
    <source>
        <dbReference type="ARBA" id="ARBA00022475"/>
    </source>
</evidence>
<dbReference type="RefSeq" id="WP_259036953.1">
    <property type="nucleotide sequence ID" value="NZ_JAJISC010000006.1"/>
</dbReference>
<sequence length="633" mass="70912">MKLLQRSLVTRILAALIAISGIAFISIILTMAISNSTRGYASAINVAGSLRMSAYRLLGELQHLHYGATARDHATLENMTAQFDERLFSQILIQSAPQTQHHERHQQLAALQDYWQRTMQPALEDVTAGGEINVEGFEAMTATMVGEIETLVEQLERSTEAKMRWLGIVQLLFLLLIALVVTVSLFDLRRNLIGPLHRLVILAREVSQRNFAHRVQLAGSDELALLGRTFDTMAADLAASYAALEDKVSRKEQALERSNQAMQVMHEASRTLFGGGNDLCTSAAPMLRELETLLAIGPIRLSLNDPFDQRRMPVLQTRSVARPPYCRDSACDACLVDPLPDDRDANDNLDVLQLSIRAGGTLLGHLEVWYPKNELDDTSRRLLNILADKLATAVYLQRRIEEQQHITLINERTIIARELHDSLAQSLSYLKMQVARLERMQQKEAPREAQATVFDELRSGLNSAYRQLRELLSTFRLKLEGPGLQFALHQTAEEFSQRMGLSVALDYAVPPYLLNPNEEIHVLQIVREALANTHKHAQAHWVSVTVRFADTRLQLKVEDDGIGLEDASSPPMHYGLVIIRDRVHTLNGELSIVNRPTGGVCVDVSFTPLTARLNQLQPTPTTDDVPVHKRKRS</sequence>
<dbReference type="InterPro" id="IPR011712">
    <property type="entry name" value="Sig_transdc_His_kin_sub3_dim/P"/>
</dbReference>
<dbReference type="InterPro" id="IPR003594">
    <property type="entry name" value="HATPase_dom"/>
</dbReference>
<organism evidence="19 20">
    <name type="scientific">Halomonas dongshanensis</name>
    <dbReference type="NCBI Taxonomy" id="2890835"/>
    <lineage>
        <taxon>Bacteria</taxon>
        <taxon>Pseudomonadati</taxon>
        <taxon>Pseudomonadota</taxon>
        <taxon>Gammaproteobacteria</taxon>
        <taxon>Oceanospirillales</taxon>
        <taxon>Halomonadaceae</taxon>
        <taxon>Halomonas</taxon>
    </lineage>
</organism>
<evidence type="ECO:0000256" key="7">
    <source>
        <dbReference type="ARBA" id="ARBA00022692"/>
    </source>
</evidence>
<keyword evidence="3 14" id="KW-1003">Cell membrane</keyword>
<keyword evidence="20" id="KW-1185">Reference proteome</keyword>
<dbReference type="EMBL" id="JAJISC010000006">
    <property type="protein sequence ID" value="MCS2610465.1"/>
    <property type="molecule type" value="Genomic_DNA"/>
</dbReference>
<evidence type="ECO:0000256" key="14">
    <source>
        <dbReference type="PIRNR" id="PIRNR003167"/>
    </source>
</evidence>
<dbReference type="PIRSF" id="PIRSF003167">
    <property type="entry name" value="STHK_NarX/NarQ"/>
    <property type="match status" value="1"/>
</dbReference>
<dbReference type="Pfam" id="PF07730">
    <property type="entry name" value="HisKA_3"/>
    <property type="match status" value="1"/>
</dbReference>
<evidence type="ECO:0000259" key="17">
    <source>
        <dbReference type="PROSITE" id="PS50109"/>
    </source>
</evidence>
<feature type="coiled-coil region" evidence="15">
    <location>
        <begin position="234"/>
        <end position="261"/>
    </location>
</feature>
<dbReference type="PANTHER" id="PTHR24421:SF51">
    <property type="entry name" value="NITRATE_NITRITE SENSOR PROTEIN NARX"/>
    <property type="match status" value="1"/>
</dbReference>
<dbReference type="Pfam" id="PF13675">
    <property type="entry name" value="PilJ"/>
    <property type="match status" value="1"/>
</dbReference>
<feature type="domain" description="Histidine kinase" evidence="17">
    <location>
        <begin position="414"/>
        <end position="610"/>
    </location>
</feature>
<evidence type="ECO:0000256" key="11">
    <source>
        <dbReference type="ARBA" id="ARBA00022989"/>
    </source>
</evidence>
<dbReference type="InterPro" id="IPR050482">
    <property type="entry name" value="Sensor_HK_TwoCompSys"/>
</dbReference>
<dbReference type="Proteomes" id="UP001165542">
    <property type="component" value="Unassembled WGS sequence"/>
</dbReference>
<dbReference type="SUPFAM" id="SSF55874">
    <property type="entry name" value="ATPase domain of HSP90 chaperone/DNA topoisomerase II/histidine kinase"/>
    <property type="match status" value="1"/>
</dbReference>
<dbReference type="PROSITE" id="PS50885">
    <property type="entry name" value="HAMP"/>
    <property type="match status" value="1"/>
</dbReference>
<dbReference type="InterPro" id="IPR016380">
    <property type="entry name" value="Sig_transdc_His_kin_NarX/NarQ"/>
</dbReference>
<keyword evidence="11 16" id="KW-1133">Transmembrane helix</keyword>
<protein>
    <recommendedName>
        <fullName evidence="14">Sensor protein</fullName>
        <ecNumber evidence="14">2.7.13.3</ecNumber>
    </recommendedName>
</protein>
<evidence type="ECO:0000256" key="13">
    <source>
        <dbReference type="ARBA" id="ARBA00023136"/>
    </source>
</evidence>